<evidence type="ECO:0000256" key="1">
    <source>
        <dbReference type="SAM" id="MobiDB-lite"/>
    </source>
</evidence>
<feature type="compositionally biased region" description="Polar residues" evidence="1">
    <location>
        <begin position="471"/>
        <end position="483"/>
    </location>
</feature>
<feature type="compositionally biased region" description="Polar residues" evidence="1">
    <location>
        <begin position="599"/>
        <end position="611"/>
    </location>
</feature>
<dbReference type="Proteomes" id="UP001187682">
    <property type="component" value="Unassembled WGS sequence"/>
</dbReference>
<feature type="compositionally biased region" description="Acidic residues" evidence="1">
    <location>
        <begin position="615"/>
        <end position="633"/>
    </location>
</feature>
<feature type="region of interest" description="Disordered" evidence="1">
    <location>
        <begin position="508"/>
        <end position="671"/>
    </location>
</feature>
<dbReference type="Pfam" id="PF25909">
    <property type="entry name" value="zf-C2H2_AHC1"/>
    <property type="match status" value="1"/>
</dbReference>
<sequence>MAGWGVLAANCFNLHDSESESLDVAGAQIEETAAWAWPGRAGLVYKLEHVSMLMFRFWGIDSRGAEQSVKLDRPMLHEFSRPLHPISQTISTSGAGVCAARPAWKRERDESYDEDAPVTKRPRPAPVDESTASAPPTAIAPPTAPVSPTPAASDQVKVSHLPDDRLQKAHDAIQFHFGLEILFKHDELRLIDQELAKCQIALEQLRRCHLIPYPVNCPTPDQMMDICSGKGPALRQPGKEVPRWAPPFGVADGPYARHYAKWLIPDPMFDGMLPEWQSPYDARGARTVAEGRTTRNSIGDAPLPGKQRPVRGNAGQKLQSLMSGYPAAKDKNGPCTLKRQSDGQTVKLVCLDCHRENFLSIQGFINHCRIAHRRDFKSHEEAAIRSGQPIDSTDAKAPAAPKPASEEVKPQPVATAPPPPSGLVHPFAQPELSRQQAFASLQSRIEESLQLYKQGKLPGVTCIPSSRKPTDTSPTSLVPSSDTPYLSRLMKAKKFDGNLEQLVGDAKTKVDFDEASSPSEDSEESVDRMCSATPTDAAPAMRMPARATMAPLQHPATTHTPNAKGLSPVLSFAEPLLGKHREPRDATARDEDEDMDHNLSPNPTASNNAPSLVSDDGEYDESDDGSSESDASDNLETRSMSDVADITMEEDGDAPRSLRHHGDSGTGTTVRFRKDDKKNHITFVSPSKI</sequence>
<accession>A0AAE8N745</accession>
<feature type="compositionally biased region" description="Low complexity" evidence="1">
    <location>
        <begin position="532"/>
        <end position="551"/>
    </location>
</feature>
<feature type="compositionally biased region" description="Basic and acidic residues" evidence="1">
    <location>
        <begin position="577"/>
        <end position="589"/>
    </location>
</feature>
<evidence type="ECO:0000259" key="2">
    <source>
        <dbReference type="Pfam" id="PF25909"/>
    </source>
</evidence>
<comment type="caution">
    <text evidence="3">The sequence shown here is derived from an EMBL/GenBank/DDBJ whole genome shotgun (WGS) entry which is preliminary data.</text>
</comment>
<keyword evidence="4" id="KW-1185">Reference proteome</keyword>
<dbReference type="InterPro" id="IPR058706">
    <property type="entry name" value="zf-C2H2_AHC1-like"/>
</dbReference>
<protein>
    <recommendedName>
        <fullName evidence="2">AHC1-like C2H2 zinc-finger domain-containing protein</fullName>
    </recommendedName>
</protein>
<evidence type="ECO:0000313" key="4">
    <source>
        <dbReference type="Proteomes" id="UP001187682"/>
    </source>
</evidence>
<reference evidence="3" key="1">
    <citation type="submission" date="2018-03" db="EMBL/GenBank/DDBJ databases">
        <authorList>
            <person name="Guldener U."/>
        </authorList>
    </citation>
    <scope>NUCLEOTIDE SEQUENCE</scope>
</reference>
<feature type="compositionally biased region" description="Pro residues" evidence="1">
    <location>
        <begin position="138"/>
        <end position="148"/>
    </location>
</feature>
<feature type="region of interest" description="Disordered" evidence="1">
    <location>
        <begin position="102"/>
        <end position="156"/>
    </location>
</feature>
<feature type="domain" description="AHC1-like C2H2 zinc-finger" evidence="2">
    <location>
        <begin position="337"/>
        <end position="390"/>
    </location>
</feature>
<feature type="compositionally biased region" description="Basic and acidic residues" evidence="1">
    <location>
        <begin position="653"/>
        <end position="663"/>
    </location>
</feature>
<feature type="region of interest" description="Disordered" evidence="1">
    <location>
        <begin position="462"/>
        <end position="483"/>
    </location>
</feature>
<gene>
    <name evidence="3" type="ORF">DNG_09356</name>
</gene>
<evidence type="ECO:0000313" key="3">
    <source>
        <dbReference type="EMBL" id="SPO06664.1"/>
    </source>
</evidence>
<dbReference type="EMBL" id="ONZQ02000016">
    <property type="protein sequence ID" value="SPO06664.1"/>
    <property type="molecule type" value="Genomic_DNA"/>
</dbReference>
<proteinExistence type="predicted"/>
<name>A0AAE8N745_9PEZI</name>
<feature type="region of interest" description="Disordered" evidence="1">
    <location>
        <begin position="380"/>
        <end position="419"/>
    </location>
</feature>
<organism evidence="3 4">
    <name type="scientific">Cephalotrichum gorgonifer</name>
    <dbReference type="NCBI Taxonomy" id="2041049"/>
    <lineage>
        <taxon>Eukaryota</taxon>
        <taxon>Fungi</taxon>
        <taxon>Dikarya</taxon>
        <taxon>Ascomycota</taxon>
        <taxon>Pezizomycotina</taxon>
        <taxon>Sordariomycetes</taxon>
        <taxon>Hypocreomycetidae</taxon>
        <taxon>Microascales</taxon>
        <taxon>Microascaceae</taxon>
        <taxon>Cephalotrichum</taxon>
    </lineage>
</organism>
<dbReference type="AlphaFoldDB" id="A0AAE8N745"/>